<reference evidence="1" key="1">
    <citation type="journal article" date="2015" name="Nature">
        <title>Complex archaea that bridge the gap between prokaryotes and eukaryotes.</title>
        <authorList>
            <person name="Spang A."/>
            <person name="Saw J.H."/>
            <person name="Jorgensen S.L."/>
            <person name="Zaremba-Niedzwiedzka K."/>
            <person name="Martijn J."/>
            <person name="Lind A.E."/>
            <person name="van Eijk R."/>
            <person name="Schleper C."/>
            <person name="Guy L."/>
            <person name="Ettema T.J."/>
        </authorList>
    </citation>
    <scope>NUCLEOTIDE SEQUENCE</scope>
</reference>
<dbReference type="CDD" id="cd02947">
    <property type="entry name" value="TRX_family"/>
    <property type="match status" value="1"/>
</dbReference>
<comment type="caution">
    <text evidence="1">The sequence shown here is derived from an EMBL/GenBank/DDBJ whole genome shotgun (WGS) entry which is preliminary data.</text>
</comment>
<name>A0A0F9C109_9ZZZZ</name>
<dbReference type="SUPFAM" id="SSF52833">
    <property type="entry name" value="Thioredoxin-like"/>
    <property type="match status" value="1"/>
</dbReference>
<evidence type="ECO:0008006" key="2">
    <source>
        <dbReference type="Google" id="ProtNLM"/>
    </source>
</evidence>
<gene>
    <name evidence="1" type="ORF">LCGC14_2664790</name>
</gene>
<dbReference type="EMBL" id="LAZR01046568">
    <property type="protein sequence ID" value="KKK96234.1"/>
    <property type="molecule type" value="Genomic_DNA"/>
</dbReference>
<organism evidence="1">
    <name type="scientific">marine sediment metagenome</name>
    <dbReference type="NCBI Taxonomy" id="412755"/>
    <lineage>
        <taxon>unclassified sequences</taxon>
        <taxon>metagenomes</taxon>
        <taxon>ecological metagenomes</taxon>
    </lineage>
</organism>
<evidence type="ECO:0000313" key="1">
    <source>
        <dbReference type="EMBL" id="KKK96234.1"/>
    </source>
</evidence>
<accession>A0A0F9C109</accession>
<protein>
    <recommendedName>
        <fullName evidence="2">Thioredoxin domain-containing protein</fullName>
    </recommendedName>
</protein>
<proteinExistence type="predicted"/>
<dbReference type="AlphaFoldDB" id="A0A0F9C109"/>
<dbReference type="Gene3D" id="3.40.30.10">
    <property type="entry name" value="Glutaredoxin"/>
    <property type="match status" value="1"/>
</dbReference>
<sequence length="154" mass="16843">MFKRLALLLSLCVVSFLSVAADNKPFTGQISAADLLSEYPKFASEYEKFTPTLADTQAMQALAGKDILVLFGAWCHDSQREVPRLLKLLDNANVAFASLQLVAVGYDKQDPEGIAGRYQLKYTPTIIISTAGKELGRLVEKPTISIASDLSQFN</sequence>
<dbReference type="InterPro" id="IPR036249">
    <property type="entry name" value="Thioredoxin-like_sf"/>
</dbReference>